<evidence type="ECO:0000256" key="4">
    <source>
        <dbReference type="ARBA" id="ARBA00022630"/>
    </source>
</evidence>
<keyword evidence="8" id="KW-0560">Oxidoreductase</keyword>
<evidence type="ECO:0000256" key="8">
    <source>
        <dbReference type="ARBA" id="ARBA00023002"/>
    </source>
</evidence>
<evidence type="ECO:0000256" key="5">
    <source>
        <dbReference type="ARBA" id="ARBA00022679"/>
    </source>
</evidence>
<dbReference type="PROSITE" id="PS00862">
    <property type="entry name" value="OX2_COVAL_FAD"/>
    <property type="match status" value="1"/>
</dbReference>
<keyword evidence="6" id="KW-0949">S-adenosyl-L-methionine</keyword>
<evidence type="ECO:0000256" key="6">
    <source>
        <dbReference type="ARBA" id="ARBA00022691"/>
    </source>
</evidence>
<dbReference type="InterPro" id="IPR012951">
    <property type="entry name" value="BBE"/>
</dbReference>
<feature type="domain" description="FAD-binding PCMH-type" evidence="10">
    <location>
        <begin position="34"/>
        <end position="205"/>
    </location>
</feature>
<keyword evidence="12" id="KW-1185">Reference proteome</keyword>
<dbReference type="InterPro" id="IPR016164">
    <property type="entry name" value="FAD-linked_Oxase-like_C"/>
</dbReference>
<dbReference type="Gene3D" id="3.30.465.10">
    <property type="match status" value="1"/>
</dbReference>
<dbReference type="Gene3D" id="3.40.462.20">
    <property type="match status" value="1"/>
</dbReference>
<dbReference type="SUPFAM" id="SSF55103">
    <property type="entry name" value="FAD-linked oxidases, C-terminal domain"/>
    <property type="match status" value="1"/>
</dbReference>
<dbReference type="CDD" id="cd02440">
    <property type="entry name" value="AdoMet_MTases"/>
    <property type="match status" value="1"/>
</dbReference>
<dbReference type="InterPro" id="IPR036388">
    <property type="entry name" value="WH-like_DNA-bd_sf"/>
</dbReference>
<dbReference type="SUPFAM" id="SSF56176">
    <property type="entry name" value="FAD-binding/transporter-associated domain-like"/>
    <property type="match status" value="1"/>
</dbReference>
<dbReference type="InterPro" id="IPR036390">
    <property type="entry name" value="WH_DNA-bd_sf"/>
</dbReference>
<dbReference type="SUPFAM" id="SSF46785">
    <property type="entry name" value="Winged helix' DNA-binding domain"/>
    <property type="match status" value="1"/>
</dbReference>
<keyword evidence="5" id="KW-0808">Transferase</keyword>
<dbReference type="Proteomes" id="UP001500831">
    <property type="component" value="Unassembled WGS sequence"/>
</dbReference>
<reference evidence="11 12" key="1">
    <citation type="journal article" date="2019" name="Int. J. Syst. Evol. Microbiol.">
        <title>The Global Catalogue of Microorganisms (GCM) 10K type strain sequencing project: providing services to taxonomists for standard genome sequencing and annotation.</title>
        <authorList>
            <consortium name="The Broad Institute Genomics Platform"/>
            <consortium name="The Broad Institute Genome Sequencing Center for Infectious Disease"/>
            <person name="Wu L."/>
            <person name="Ma J."/>
        </authorList>
    </citation>
    <scope>NUCLEOTIDE SEQUENCE [LARGE SCALE GENOMIC DNA]</scope>
    <source>
        <strain evidence="11 12">JCM 6242</strain>
    </source>
</reference>
<dbReference type="PROSITE" id="PS51387">
    <property type="entry name" value="FAD_PCMH"/>
    <property type="match status" value="1"/>
</dbReference>
<dbReference type="Pfam" id="PF08100">
    <property type="entry name" value="Dimerisation"/>
    <property type="match status" value="1"/>
</dbReference>
<dbReference type="InterPro" id="IPR016461">
    <property type="entry name" value="COMT-like"/>
</dbReference>
<dbReference type="PANTHER" id="PTHR42973">
    <property type="entry name" value="BINDING OXIDOREDUCTASE, PUTATIVE (AFU_ORTHOLOGUE AFUA_1G17690)-RELATED"/>
    <property type="match status" value="1"/>
</dbReference>
<evidence type="ECO:0000256" key="1">
    <source>
        <dbReference type="ARBA" id="ARBA00001974"/>
    </source>
</evidence>
<evidence type="ECO:0000256" key="9">
    <source>
        <dbReference type="SAM" id="MobiDB-lite"/>
    </source>
</evidence>
<evidence type="ECO:0000313" key="12">
    <source>
        <dbReference type="Proteomes" id="UP001500831"/>
    </source>
</evidence>
<dbReference type="Pfam" id="PF01565">
    <property type="entry name" value="FAD_binding_4"/>
    <property type="match status" value="1"/>
</dbReference>
<keyword evidence="3" id="KW-0489">Methyltransferase</keyword>
<dbReference type="RefSeq" id="WP_344966928.1">
    <property type="nucleotide sequence ID" value="NZ_BAAAVI010000001.1"/>
</dbReference>
<dbReference type="InterPro" id="IPR006093">
    <property type="entry name" value="Oxy_OxRdtase_FAD_BS"/>
</dbReference>
<accession>A0ABN3VQL8</accession>
<dbReference type="InterPro" id="IPR016167">
    <property type="entry name" value="FAD-bd_PCMH_sub1"/>
</dbReference>
<dbReference type="InterPro" id="IPR036318">
    <property type="entry name" value="FAD-bd_PCMH-like_sf"/>
</dbReference>
<dbReference type="InterPro" id="IPR016169">
    <property type="entry name" value="FAD-bd_PCMH_sub2"/>
</dbReference>
<dbReference type="InterPro" id="IPR001077">
    <property type="entry name" value="COMT_C"/>
</dbReference>
<dbReference type="Pfam" id="PF00891">
    <property type="entry name" value="Methyltransf_2"/>
    <property type="match status" value="1"/>
</dbReference>
<dbReference type="EMBL" id="BAAAVI010000001">
    <property type="protein sequence ID" value="GAA2846336.1"/>
    <property type="molecule type" value="Genomic_DNA"/>
</dbReference>
<dbReference type="InterPro" id="IPR016166">
    <property type="entry name" value="FAD-bd_PCMH"/>
</dbReference>
<evidence type="ECO:0000256" key="7">
    <source>
        <dbReference type="ARBA" id="ARBA00022827"/>
    </source>
</evidence>
<sequence length="805" mass="87472">MPSDESPLEHRIQGSVVRPGDLHYDEYRKVFNGMIDHRPRLIIRCASPSDVVEGIAHARRQGLPLSVRAGGHGVTGDAVLDDSVCLDLRPMNSITIDPDSRRARVGGGANWGEFDAAAQKYGLAVTGGRIRGTGVAGLTLGSGSGWLERKLGLTCDSLASVEIVTADGKVLRASETENQELFWGVRGGGGNFGVVTEFEFRLHPVGPQVLGGLVMYPPFQVAELIRHFRDFMATAPDEVGAGLAFISAPDEPFVPEFARGKPVVGAVLSYFGPVAEGEEVLRPLREFGPPVRDMVAPISYTDLQGLLEPGTHEGMQNYWKAEFLAGLPDEAIDHIVRFTQSVPSRFTQTLLMPLGGALARVDNDAMAFGQREAPFNLHILSMWEDPADSERQISWTREFHRAIQPYSTGGAYLNFIGKEGGDRIKAAFGPEKYERLVELKRRYDPANVFAGNQNIPPQAETEQEPEETGEQGHFAPLAVLELLNGMWIARALQVAAQLRIAEQLGDGPRTLAELAAECGCEPAALGRLISALSTVGFFARTGEDKIQQTPLSAVLADGHPHSVGAVARLFGSTWQWQAWSQLEYSVRHGKPALDQVVGTSLPDFLDTMSPEDGALFDQAMTGLSRFLNRTILNAYDFSGAGRIADVSGGHGTLLIDILAGDPSLTGVLLDRPAVTAKVREKTREAGLGGRLDVVDCDYLESLPEQADTIVLNRVLHDWDDDSAARILRACRAALRPGGRIVVVEQLMTGDKRAAFLDLQMLVLRGGRERTRTEMAELFERSGLRLAETINTTSPMCLLIGHSLDH</sequence>
<dbReference type="InterPro" id="IPR012967">
    <property type="entry name" value="COMT_dimerisation"/>
</dbReference>
<dbReference type="Gene3D" id="1.10.10.10">
    <property type="entry name" value="Winged helix-like DNA-binding domain superfamily/Winged helix DNA-binding domain"/>
    <property type="match status" value="1"/>
</dbReference>
<comment type="cofactor">
    <cofactor evidence="1">
        <name>FAD</name>
        <dbReference type="ChEBI" id="CHEBI:57692"/>
    </cofactor>
</comment>
<protein>
    <recommendedName>
        <fullName evidence="10">FAD-binding PCMH-type domain-containing protein</fullName>
    </recommendedName>
</protein>
<evidence type="ECO:0000313" key="11">
    <source>
        <dbReference type="EMBL" id="GAA2846336.1"/>
    </source>
</evidence>
<dbReference type="InterPro" id="IPR050416">
    <property type="entry name" value="FAD-linked_Oxidoreductase"/>
</dbReference>
<organism evidence="11 12">
    <name type="scientific">Streptosporangium fragile</name>
    <dbReference type="NCBI Taxonomy" id="46186"/>
    <lineage>
        <taxon>Bacteria</taxon>
        <taxon>Bacillati</taxon>
        <taxon>Actinomycetota</taxon>
        <taxon>Actinomycetes</taxon>
        <taxon>Streptosporangiales</taxon>
        <taxon>Streptosporangiaceae</taxon>
        <taxon>Streptosporangium</taxon>
    </lineage>
</organism>
<dbReference type="PANTHER" id="PTHR42973:SF39">
    <property type="entry name" value="FAD-BINDING PCMH-TYPE DOMAIN-CONTAINING PROTEIN"/>
    <property type="match status" value="1"/>
</dbReference>
<feature type="region of interest" description="Disordered" evidence="9">
    <location>
        <begin position="450"/>
        <end position="470"/>
    </location>
</feature>
<dbReference type="Gene3D" id="1.10.287.1350">
    <property type="match status" value="1"/>
</dbReference>
<proteinExistence type="inferred from homology"/>
<keyword evidence="4" id="KW-0285">Flavoprotein</keyword>
<evidence type="ECO:0000259" key="10">
    <source>
        <dbReference type="PROSITE" id="PS51387"/>
    </source>
</evidence>
<dbReference type="Gene3D" id="3.30.43.10">
    <property type="entry name" value="Uridine Diphospho-n-acetylenolpyruvylglucosamine Reductase, domain 2"/>
    <property type="match status" value="1"/>
</dbReference>
<evidence type="ECO:0000256" key="3">
    <source>
        <dbReference type="ARBA" id="ARBA00022603"/>
    </source>
</evidence>
<gene>
    <name evidence="11" type="ORF">GCM10010517_03000</name>
</gene>
<dbReference type="PROSITE" id="PS51683">
    <property type="entry name" value="SAM_OMT_II"/>
    <property type="match status" value="1"/>
</dbReference>
<comment type="similarity">
    <text evidence="2">Belongs to the oxygen-dependent FAD-linked oxidoreductase family.</text>
</comment>
<evidence type="ECO:0000256" key="2">
    <source>
        <dbReference type="ARBA" id="ARBA00005466"/>
    </source>
</evidence>
<comment type="caution">
    <text evidence="11">The sequence shown here is derived from an EMBL/GenBank/DDBJ whole genome shotgun (WGS) entry which is preliminary data.</text>
</comment>
<dbReference type="InterPro" id="IPR006094">
    <property type="entry name" value="Oxid_FAD_bind_N"/>
</dbReference>
<name>A0ABN3VQL8_9ACTN</name>
<dbReference type="InterPro" id="IPR029063">
    <property type="entry name" value="SAM-dependent_MTases_sf"/>
</dbReference>
<dbReference type="SUPFAM" id="SSF53335">
    <property type="entry name" value="S-adenosyl-L-methionine-dependent methyltransferases"/>
    <property type="match status" value="1"/>
</dbReference>
<dbReference type="Pfam" id="PF08031">
    <property type="entry name" value="BBE"/>
    <property type="match status" value="1"/>
</dbReference>
<keyword evidence="7" id="KW-0274">FAD</keyword>
<dbReference type="Gene3D" id="3.40.50.150">
    <property type="entry name" value="Vaccinia Virus protein VP39"/>
    <property type="match status" value="1"/>
</dbReference>